<dbReference type="OrthoDB" id="5651790at2"/>
<dbReference type="EMBL" id="OBEH01000001">
    <property type="protein sequence ID" value="SNY94827.1"/>
    <property type="molecule type" value="Genomic_DNA"/>
</dbReference>
<evidence type="ECO:0000256" key="1">
    <source>
        <dbReference type="ARBA" id="ARBA00004141"/>
    </source>
</evidence>
<dbReference type="RefSeq" id="WP_097044177.1">
    <property type="nucleotide sequence ID" value="NZ_OBEH01000001.1"/>
</dbReference>
<evidence type="ECO:0000256" key="2">
    <source>
        <dbReference type="ARBA" id="ARBA00007375"/>
    </source>
</evidence>
<gene>
    <name evidence="7" type="ORF">SAMN06265377_0487</name>
</gene>
<evidence type="ECO:0000256" key="3">
    <source>
        <dbReference type="ARBA" id="ARBA00022692"/>
    </source>
</evidence>
<comment type="similarity">
    <text evidence="2">Belongs to the TMEM86 family.</text>
</comment>
<evidence type="ECO:0000256" key="6">
    <source>
        <dbReference type="SAM" id="Phobius"/>
    </source>
</evidence>
<evidence type="ECO:0000313" key="8">
    <source>
        <dbReference type="Proteomes" id="UP000219048"/>
    </source>
</evidence>
<protein>
    <submittedName>
        <fullName evidence="7">Uncharacterized membrane protein YhhN</fullName>
    </submittedName>
</protein>
<feature type="transmembrane region" description="Helical" evidence="6">
    <location>
        <begin position="109"/>
        <end position="128"/>
    </location>
</feature>
<dbReference type="PANTHER" id="PTHR31885">
    <property type="entry name" value="GH04784P"/>
    <property type="match status" value="1"/>
</dbReference>
<dbReference type="Proteomes" id="UP000219048">
    <property type="component" value="Unassembled WGS sequence"/>
</dbReference>
<accession>A0A285MEE5</accession>
<comment type="subcellular location">
    <subcellularLocation>
        <location evidence="1">Membrane</location>
        <topology evidence="1">Multi-pass membrane protein</topology>
    </subcellularLocation>
</comment>
<reference evidence="8" key="1">
    <citation type="submission" date="2017-09" db="EMBL/GenBank/DDBJ databases">
        <authorList>
            <person name="Varghese N."/>
            <person name="Submissions S."/>
        </authorList>
    </citation>
    <scope>NUCLEOTIDE SEQUENCE [LARGE SCALE GENOMIC DNA]</scope>
    <source>
        <strain evidence="8">DSM 25885</strain>
    </source>
</reference>
<keyword evidence="5 6" id="KW-0472">Membrane</keyword>
<evidence type="ECO:0000256" key="5">
    <source>
        <dbReference type="ARBA" id="ARBA00023136"/>
    </source>
</evidence>
<feature type="transmembrane region" description="Helical" evidence="6">
    <location>
        <begin position="84"/>
        <end position="102"/>
    </location>
</feature>
<name>A0A285MEE5_9FLAO</name>
<organism evidence="7 8">
    <name type="scientific">Flagellimonas pacifica</name>
    <dbReference type="NCBI Taxonomy" id="1247520"/>
    <lineage>
        <taxon>Bacteria</taxon>
        <taxon>Pseudomonadati</taxon>
        <taxon>Bacteroidota</taxon>
        <taxon>Flavobacteriia</taxon>
        <taxon>Flavobacteriales</taxon>
        <taxon>Flavobacteriaceae</taxon>
        <taxon>Flagellimonas</taxon>
    </lineage>
</organism>
<feature type="transmembrane region" description="Helical" evidence="6">
    <location>
        <begin position="32"/>
        <end position="50"/>
    </location>
</feature>
<keyword evidence="8" id="KW-1185">Reference proteome</keyword>
<keyword evidence="3 6" id="KW-0812">Transmembrane</keyword>
<dbReference type="PANTHER" id="PTHR31885:SF6">
    <property type="entry name" value="GH04784P"/>
    <property type="match status" value="1"/>
</dbReference>
<dbReference type="InterPro" id="IPR012506">
    <property type="entry name" value="TMEM86B-like"/>
</dbReference>
<feature type="transmembrane region" description="Helical" evidence="6">
    <location>
        <begin position="140"/>
        <end position="158"/>
    </location>
</feature>
<evidence type="ECO:0000256" key="4">
    <source>
        <dbReference type="ARBA" id="ARBA00022989"/>
    </source>
</evidence>
<proteinExistence type="inferred from homology"/>
<feature type="transmembrane region" description="Helical" evidence="6">
    <location>
        <begin position="62"/>
        <end position="78"/>
    </location>
</feature>
<dbReference type="GO" id="GO:0016787">
    <property type="term" value="F:hydrolase activity"/>
    <property type="evidence" value="ECO:0007669"/>
    <property type="project" value="TreeGrafter"/>
</dbReference>
<dbReference type="PROSITE" id="PS51257">
    <property type="entry name" value="PROKAR_LIPOPROTEIN"/>
    <property type="match status" value="1"/>
</dbReference>
<sequence>MKNSKTRRVINILSFISACLAIYFDSAVDKTLFSIFKPLTTILILSLLFFVQSGTLSKYRNLIIIALAFCLLGDVFLLKDSYFVFGLGSFLIGHLLFASAFIKLEGFHFHWVSLLIFLVIGGVILFWLQPNLGNFELPVTIYIIVIIFMAWQGMSLFLRQKQTAYLLIALAVLLFMFSDTMIAVNKFRSPFNLSGLVILSTYWLSISLISNASYLILGKKR</sequence>
<feature type="transmembrane region" description="Helical" evidence="6">
    <location>
        <begin position="9"/>
        <end position="26"/>
    </location>
</feature>
<dbReference type="GO" id="GO:0016020">
    <property type="term" value="C:membrane"/>
    <property type="evidence" value="ECO:0007669"/>
    <property type="project" value="UniProtKB-SubCell"/>
</dbReference>
<feature type="transmembrane region" description="Helical" evidence="6">
    <location>
        <begin position="165"/>
        <end position="184"/>
    </location>
</feature>
<dbReference type="AlphaFoldDB" id="A0A285MEE5"/>
<dbReference type="Pfam" id="PF07947">
    <property type="entry name" value="YhhN"/>
    <property type="match status" value="1"/>
</dbReference>
<feature type="transmembrane region" description="Helical" evidence="6">
    <location>
        <begin position="196"/>
        <end position="217"/>
    </location>
</feature>
<evidence type="ECO:0000313" key="7">
    <source>
        <dbReference type="EMBL" id="SNY94827.1"/>
    </source>
</evidence>
<keyword evidence="4 6" id="KW-1133">Transmembrane helix</keyword>